<dbReference type="PANTHER" id="PTHR37261:SF1">
    <property type="entry name" value="40S RIBOSOMAL PROTEIN S27"/>
    <property type="match status" value="1"/>
</dbReference>
<dbReference type="PANTHER" id="PTHR37261">
    <property type="entry name" value="40S RIBOSOMAL PROTEIN S27"/>
    <property type="match status" value="1"/>
</dbReference>
<proteinExistence type="predicted"/>
<keyword evidence="2" id="KW-1185">Reference proteome</keyword>
<evidence type="ECO:0000313" key="1">
    <source>
        <dbReference type="EMBL" id="KAF9596245.1"/>
    </source>
</evidence>
<dbReference type="OrthoDB" id="1749139at2759"/>
<accession>A0A835LIN9</accession>
<sequence>MEETSNNSSSPSLSTNWIVSKGSLHNVLTLKTTTGLEKEEDHGKHQSVVLISPTSDSSFCEINVSFAQSHEIRRIYVRSSARTYEIYCKTGQQSSNEYLCGASCSITKENRPLDTSDVEELTFAWFKGSKGSTNHMELPETQTGIDNTPNEDDWVEVESLDSALLDSKTCSLDD</sequence>
<dbReference type="AlphaFoldDB" id="A0A835LIN9"/>
<organism evidence="1 2">
    <name type="scientific">Coptis chinensis</name>
    <dbReference type="NCBI Taxonomy" id="261450"/>
    <lineage>
        <taxon>Eukaryota</taxon>
        <taxon>Viridiplantae</taxon>
        <taxon>Streptophyta</taxon>
        <taxon>Embryophyta</taxon>
        <taxon>Tracheophyta</taxon>
        <taxon>Spermatophyta</taxon>
        <taxon>Magnoliopsida</taxon>
        <taxon>Ranunculales</taxon>
        <taxon>Ranunculaceae</taxon>
        <taxon>Coptidoideae</taxon>
        <taxon>Coptis</taxon>
    </lineage>
</organism>
<gene>
    <name evidence="1" type="ORF">IFM89_008408</name>
</gene>
<reference evidence="1 2" key="1">
    <citation type="submission" date="2020-10" db="EMBL/GenBank/DDBJ databases">
        <title>The Coptis chinensis genome and diversification of protoberbering-type alkaloids.</title>
        <authorList>
            <person name="Wang B."/>
            <person name="Shu S."/>
            <person name="Song C."/>
            <person name="Liu Y."/>
        </authorList>
    </citation>
    <scope>NUCLEOTIDE SEQUENCE [LARGE SCALE GENOMIC DNA]</scope>
    <source>
        <strain evidence="1">HL-2020</strain>
        <tissue evidence="1">Leaf</tissue>
    </source>
</reference>
<evidence type="ECO:0000313" key="2">
    <source>
        <dbReference type="Proteomes" id="UP000631114"/>
    </source>
</evidence>
<dbReference type="EMBL" id="JADFTS010000007">
    <property type="protein sequence ID" value="KAF9596245.1"/>
    <property type="molecule type" value="Genomic_DNA"/>
</dbReference>
<feature type="non-terminal residue" evidence="1">
    <location>
        <position position="1"/>
    </location>
</feature>
<name>A0A835LIN9_9MAGN</name>
<dbReference type="Proteomes" id="UP000631114">
    <property type="component" value="Unassembled WGS sequence"/>
</dbReference>
<protein>
    <submittedName>
        <fullName evidence="1">Uncharacterized protein</fullName>
    </submittedName>
</protein>
<comment type="caution">
    <text evidence="1">The sequence shown here is derived from an EMBL/GenBank/DDBJ whole genome shotgun (WGS) entry which is preliminary data.</text>
</comment>